<dbReference type="CDD" id="cd07381">
    <property type="entry name" value="MPP_CapA"/>
    <property type="match status" value="1"/>
</dbReference>
<dbReference type="EMBL" id="BONV01000003">
    <property type="protein sequence ID" value="GIG78107.1"/>
    <property type="molecule type" value="Genomic_DNA"/>
</dbReference>
<dbReference type="Pfam" id="PF09587">
    <property type="entry name" value="PGA_cap"/>
    <property type="match status" value="1"/>
</dbReference>
<dbReference type="SMART" id="SM00854">
    <property type="entry name" value="PGA_cap"/>
    <property type="match status" value="1"/>
</dbReference>
<dbReference type="AlphaFoldDB" id="A0A8J3PQG8"/>
<keyword evidence="4" id="KW-1185">Reference proteome</keyword>
<sequence>MPVTIALAGDTMLGRGVAERVAQSVDPARFFSADLLEVLGEADLFVLNLECCVSGRGRRWDAPGKPFHFRAPPQAAELLAGMGVGCVTLANNHALDYGSEALLDTREWLARCGILCVGAGADQAEARRPEVVTAGGLRVGVLGVTDHPADFAATAVRPGVNYADLMVGVPPWLAADVEDLRARADVVVVTPHWGPNMTGRPRPYIRSAARSLVSAGAGLVAGHSAHVFHGVAPPVLYDLGDFINDYIVDASLRNDLGLLFLVTMDEHGPVRLYGVPVELLHCRTRLARDDEWRWIRDRFAAACADLGRTGPGAPGQGATVTDEDGRLVVDMR</sequence>
<dbReference type="InterPro" id="IPR052169">
    <property type="entry name" value="CW_Biosynth-Accessory"/>
</dbReference>
<dbReference type="InterPro" id="IPR019079">
    <property type="entry name" value="Capsule_synth_CapA"/>
</dbReference>
<evidence type="ECO:0000256" key="1">
    <source>
        <dbReference type="ARBA" id="ARBA00005662"/>
    </source>
</evidence>
<dbReference type="PANTHER" id="PTHR33393:SF13">
    <property type="entry name" value="PGA BIOSYNTHESIS PROTEIN CAPA"/>
    <property type="match status" value="1"/>
</dbReference>
<gene>
    <name evidence="3" type="ORF">Pka01_12340</name>
</gene>
<accession>A0A8J3PQG8</accession>
<dbReference type="Gene3D" id="3.60.21.10">
    <property type="match status" value="1"/>
</dbReference>
<reference evidence="3 4" key="1">
    <citation type="submission" date="2021-01" db="EMBL/GenBank/DDBJ databases">
        <title>Whole genome shotgun sequence of Planotetraspora kaengkrachanensis NBRC 104272.</title>
        <authorList>
            <person name="Komaki H."/>
            <person name="Tamura T."/>
        </authorList>
    </citation>
    <scope>NUCLEOTIDE SEQUENCE [LARGE SCALE GENOMIC DNA]</scope>
    <source>
        <strain evidence="3 4">NBRC 104272</strain>
    </source>
</reference>
<dbReference type="PANTHER" id="PTHR33393">
    <property type="entry name" value="POLYGLUTAMINE SYNTHESIS ACCESSORY PROTEIN RV0574C-RELATED"/>
    <property type="match status" value="1"/>
</dbReference>
<proteinExistence type="inferred from homology"/>
<dbReference type="Proteomes" id="UP000630097">
    <property type="component" value="Unassembled WGS sequence"/>
</dbReference>
<comment type="caution">
    <text evidence="3">The sequence shown here is derived from an EMBL/GenBank/DDBJ whole genome shotgun (WGS) entry which is preliminary data.</text>
</comment>
<evidence type="ECO:0000313" key="3">
    <source>
        <dbReference type="EMBL" id="GIG78107.1"/>
    </source>
</evidence>
<comment type="similarity">
    <text evidence="1">Belongs to the CapA family.</text>
</comment>
<organism evidence="3 4">
    <name type="scientific">Planotetraspora kaengkrachanensis</name>
    <dbReference type="NCBI Taxonomy" id="575193"/>
    <lineage>
        <taxon>Bacteria</taxon>
        <taxon>Bacillati</taxon>
        <taxon>Actinomycetota</taxon>
        <taxon>Actinomycetes</taxon>
        <taxon>Streptosporangiales</taxon>
        <taxon>Streptosporangiaceae</taxon>
        <taxon>Planotetraspora</taxon>
    </lineage>
</organism>
<dbReference type="InterPro" id="IPR029052">
    <property type="entry name" value="Metallo-depent_PP-like"/>
</dbReference>
<feature type="domain" description="Capsule synthesis protein CapA" evidence="2">
    <location>
        <begin position="4"/>
        <end position="246"/>
    </location>
</feature>
<evidence type="ECO:0000259" key="2">
    <source>
        <dbReference type="SMART" id="SM00854"/>
    </source>
</evidence>
<name>A0A8J3PQG8_9ACTN</name>
<protein>
    <submittedName>
        <fullName evidence="3">Capsular polysaccharide biosynthesis protein</fullName>
    </submittedName>
</protein>
<dbReference type="RefSeq" id="WP_203881599.1">
    <property type="nucleotide sequence ID" value="NZ_BAABHH010000003.1"/>
</dbReference>
<dbReference type="SUPFAM" id="SSF56300">
    <property type="entry name" value="Metallo-dependent phosphatases"/>
    <property type="match status" value="1"/>
</dbReference>
<evidence type="ECO:0000313" key="4">
    <source>
        <dbReference type="Proteomes" id="UP000630097"/>
    </source>
</evidence>